<accession>A0AA38RM75</accession>
<evidence type="ECO:0000313" key="2">
    <source>
        <dbReference type="EMBL" id="KAJ9150861.1"/>
    </source>
</evidence>
<evidence type="ECO:0000259" key="1">
    <source>
        <dbReference type="Pfam" id="PF10395"/>
    </source>
</evidence>
<dbReference type="Proteomes" id="UP001174694">
    <property type="component" value="Unassembled WGS sequence"/>
</dbReference>
<name>A0AA38RM75_9PEZI</name>
<dbReference type="InterPro" id="IPR018843">
    <property type="entry name" value="Utp8_b-prop"/>
</dbReference>
<proteinExistence type="predicted"/>
<dbReference type="Pfam" id="PF10395">
    <property type="entry name" value="Utp8_b_propeller"/>
    <property type="match status" value="1"/>
</dbReference>
<gene>
    <name evidence="2" type="ORF">NKR23_g3545</name>
</gene>
<dbReference type="AlphaFoldDB" id="A0AA38RM75"/>
<comment type="caution">
    <text evidence="2">The sequence shown here is derived from an EMBL/GenBank/DDBJ whole genome shotgun (WGS) entry which is preliminary data.</text>
</comment>
<keyword evidence="3" id="KW-1185">Reference proteome</keyword>
<dbReference type="EMBL" id="JANBVO010000007">
    <property type="protein sequence ID" value="KAJ9150861.1"/>
    <property type="molecule type" value="Genomic_DNA"/>
</dbReference>
<organism evidence="2 3">
    <name type="scientific">Pleurostoma richardsiae</name>
    <dbReference type="NCBI Taxonomy" id="41990"/>
    <lineage>
        <taxon>Eukaryota</taxon>
        <taxon>Fungi</taxon>
        <taxon>Dikarya</taxon>
        <taxon>Ascomycota</taxon>
        <taxon>Pezizomycotina</taxon>
        <taxon>Sordariomycetes</taxon>
        <taxon>Sordariomycetidae</taxon>
        <taxon>Calosphaeriales</taxon>
        <taxon>Pleurostomataceae</taxon>
        <taxon>Pleurostoma</taxon>
    </lineage>
</organism>
<sequence>MASNFNIQAPYVLATLPRPLNAAGTGYVVGSVWGQQPGLKRKRRPEVTIGIDGEAVNIYDIASSRLITSYPIPPQSCFSCAPCSTRWRSSLRKEIARYTYIATQDRNTKITLFKDVLGASGDTKSTNISRTLNTPSKVVHLSTISSTDANNSILNEGGTLSDLLAVTEDGSVMCFHGESLQQTWNTSADILTHDVVNTPDDTGFRVELVQAMSATDVVDGLFGGKHDVFKIFPQQVESDAFNPGVLVLVTSCASKQKGEARWLHVLVIPSPSQTSTGARLVQVHTAPIPSSGVTAESSPIFRLDISSGCLLELRRETLVTYDLSKSVVGAESMLEVPGIRSFLRISKSSVLAATSTSVDVYNTPFRALQASTALLPETLSKDAVTGNATETNLALLAYFTKLDIAVGIIGTSLIAVQLESPKLRSRKRWADGLLVDALGRGIPQRVHGVQKKGVHLSESSVFAGLLPGSATDDYWSQLTSDTNRADDLLASNNVSASEELLAEKFGITTKRSHRGVDVVLAGEKRSPITAENSQEAELPEWNWPASRSLYPRVDRRWVLFTITRVFSWDEEDMGIKTYGSSLSCRLPDSNLVNYLIYAGHLTTSNILSAFRDAMRGVDDIEYMLGEELPQLLVEIDPTFELLLAYLSSTKLGAIELLAAVRLIMRSLELVQDPTTMAPQLLTLASNGLGEDGKDIDINAESGEVAMELDRLEHQLEVTEHYLGNDASARVRGLSVAFSKLGSCPPISTIKALHRGYKPEEILSLIYMLRVELVKDGWTTRYLDSTRLDQDEDLEPPPDGSIRLIADLLCRCIDSVGPGGWLINDAILAAGNGDDLDSADFLASLRLEVSAALEAVQEAVFLRGIVSEVVRFGSNMQKVAVASSSLGRRTVADDVSLKGESAMLPFGMKTRSRISAEKVVSGGEVVNRSKREVGHLVSKKVGAYSLERITV</sequence>
<feature type="domain" description="Utp8 beta-propeller" evidence="1">
    <location>
        <begin position="43"/>
        <end position="374"/>
    </location>
</feature>
<reference evidence="2" key="1">
    <citation type="submission" date="2022-07" db="EMBL/GenBank/DDBJ databases">
        <title>Fungi with potential for degradation of polypropylene.</title>
        <authorList>
            <person name="Gostincar C."/>
        </authorList>
    </citation>
    <scope>NUCLEOTIDE SEQUENCE</scope>
    <source>
        <strain evidence="2">EXF-13308</strain>
    </source>
</reference>
<protein>
    <recommendedName>
        <fullName evidence="1">Utp8 beta-propeller domain-containing protein</fullName>
    </recommendedName>
</protein>
<evidence type="ECO:0000313" key="3">
    <source>
        <dbReference type="Proteomes" id="UP001174694"/>
    </source>
</evidence>